<dbReference type="InterPro" id="IPR015897">
    <property type="entry name" value="CHK_kinase-like"/>
</dbReference>
<evidence type="ECO:0000313" key="2">
    <source>
        <dbReference type="EMBL" id="ORC06749.1"/>
    </source>
</evidence>
<dbReference type="Gene3D" id="3.90.1200.10">
    <property type="match status" value="1"/>
</dbReference>
<dbReference type="OrthoDB" id="115252at2"/>
<sequence length="351" mass="38853">MTSQFDRVVARPSDLTAAWLSRQIGAGTVLDFEVEPISTGLMSDCYRLRLDYARNPSNRPKPQSAVLKLAAEDPTSRQTGLALGFYEREVRFYRDLASRFDGQLVPCYDAALDASTGTFHLLMGDAAPAVAGNDIQGATLDQARLALVTLGRIHGLLIGDSALSEFPWLNRNMPLTQALISELYPGFLDRYGHNMLPGHRALCDRVVATFHECRHVANEADGPRMFGLVHGDYRLDNLLFGTTAERPLTVIDWQAVCWGPVMADLAYFLGCAISTEKRRKHYDTLLRAYHNALGAQSQISLSDVYEGVRRRSPLCVARIIASAMLAGRTQRGDTLIMAALQRNCDHVLDIK</sequence>
<dbReference type="InterPro" id="IPR011009">
    <property type="entry name" value="Kinase-like_dom_sf"/>
</dbReference>
<name>A0A8E2IRK9_9MYCO</name>
<gene>
    <name evidence="2" type="ORF">B4U45_09070</name>
</gene>
<dbReference type="InterPro" id="IPR004119">
    <property type="entry name" value="EcKL"/>
</dbReference>
<dbReference type="PANTHER" id="PTHR23020:SF41">
    <property type="entry name" value="AMINOGLYCOSIDE PHOSPHOTRANSFERASE DOMAIN-CONTAINING PROTEIN"/>
    <property type="match status" value="1"/>
</dbReference>
<evidence type="ECO:0000259" key="1">
    <source>
        <dbReference type="SMART" id="SM00587"/>
    </source>
</evidence>
<dbReference type="InterPro" id="IPR052961">
    <property type="entry name" value="Oxido-Kinase-like_Enzymes"/>
</dbReference>
<dbReference type="SMART" id="SM00587">
    <property type="entry name" value="CHK"/>
    <property type="match status" value="1"/>
</dbReference>
<dbReference type="AlphaFoldDB" id="A0A8E2IRK9"/>
<dbReference type="Proteomes" id="UP000192335">
    <property type="component" value="Unassembled WGS sequence"/>
</dbReference>
<protein>
    <recommendedName>
        <fullName evidence="1">CHK kinase-like domain-containing protein</fullName>
    </recommendedName>
</protein>
<evidence type="ECO:0000313" key="3">
    <source>
        <dbReference type="Proteomes" id="UP000192335"/>
    </source>
</evidence>
<feature type="domain" description="CHK kinase-like" evidence="1">
    <location>
        <begin position="121"/>
        <end position="299"/>
    </location>
</feature>
<dbReference type="PANTHER" id="PTHR23020">
    <property type="entry name" value="UNCHARACTERIZED NUCLEAR HORMONE RECEPTOR-RELATED"/>
    <property type="match status" value="1"/>
</dbReference>
<organism evidence="2 3">
    <name type="scientific">Mycobacterium persicum</name>
    <dbReference type="NCBI Taxonomy" id="1487726"/>
    <lineage>
        <taxon>Bacteria</taxon>
        <taxon>Bacillati</taxon>
        <taxon>Actinomycetota</taxon>
        <taxon>Actinomycetes</taxon>
        <taxon>Mycobacteriales</taxon>
        <taxon>Mycobacteriaceae</taxon>
        <taxon>Mycobacterium</taxon>
    </lineage>
</organism>
<dbReference type="Pfam" id="PF02958">
    <property type="entry name" value="EcKL"/>
    <property type="match status" value="1"/>
</dbReference>
<dbReference type="EMBL" id="MWQA01000001">
    <property type="protein sequence ID" value="ORC06749.1"/>
    <property type="molecule type" value="Genomic_DNA"/>
</dbReference>
<reference evidence="2 3" key="1">
    <citation type="submission" date="2017-02" db="EMBL/GenBank/DDBJ databases">
        <title>Mycobacterium kansasii genomes.</title>
        <authorList>
            <person name="Borowka P."/>
            <person name="Strapagiel D."/>
            <person name="Marciniak B."/>
            <person name="Lach J."/>
            <person name="Bakula Z."/>
            <person name="Van Ingen J."/>
            <person name="Safianowska A."/>
            <person name="Brzostek A."/>
            <person name="Dziadek J."/>
            <person name="Jagielski T."/>
        </authorList>
    </citation>
    <scope>NUCLEOTIDE SEQUENCE [LARGE SCALE GENOMIC DNA]</scope>
    <source>
        <strain evidence="2 3">12MK</strain>
    </source>
</reference>
<dbReference type="SUPFAM" id="SSF56112">
    <property type="entry name" value="Protein kinase-like (PK-like)"/>
    <property type="match status" value="1"/>
</dbReference>
<proteinExistence type="predicted"/>
<comment type="caution">
    <text evidence="2">The sequence shown here is derived from an EMBL/GenBank/DDBJ whole genome shotgun (WGS) entry which is preliminary data.</text>
</comment>
<accession>A0A8E2IRK9</accession>